<keyword evidence="5" id="KW-0732">Signal</keyword>
<dbReference type="Gene3D" id="3.20.20.80">
    <property type="entry name" value="Glycosidases"/>
    <property type="match status" value="1"/>
</dbReference>
<name>A0ABY0GT34_9PEZI</name>
<comment type="similarity">
    <text evidence="2">Belongs to the glycosyl hydrolase 17 family.</text>
</comment>
<dbReference type="InterPro" id="IPR050732">
    <property type="entry name" value="Beta-glucan_modifiers"/>
</dbReference>
<accession>A0ABY0GT34</accession>
<dbReference type="PANTHER" id="PTHR16631:SF14">
    <property type="entry name" value="FAMILY 17 GLUCOSIDASE SCW10-RELATED"/>
    <property type="match status" value="1"/>
</dbReference>
<evidence type="ECO:0000256" key="3">
    <source>
        <dbReference type="ARBA" id="ARBA00022801"/>
    </source>
</evidence>
<evidence type="ECO:0000256" key="1">
    <source>
        <dbReference type="ARBA" id="ARBA00004196"/>
    </source>
</evidence>
<evidence type="ECO:0000256" key="5">
    <source>
        <dbReference type="SAM" id="SignalP"/>
    </source>
</evidence>
<comment type="caution">
    <text evidence="6">The sequence shown here is derived from an EMBL/GenBank/DDBJ whole genome shotgun (WGS) entry which is preliminary data.</text>
</comment>
<dbReference type="InterPro" id="IPR017853">
    <property type="entry name" value="GH"/>
</dbReference>
<organism evidence="6 7">
    <name type="scientific">Monosporascus cannonballus</name>
    <dbReference type="NCBI Taxonomy" id="155416"/>
    <lineage>
        <taxon>Eukaryota</taxon>
        <taxon>Fungi</taxon>
        <taxon>Dikarya</taxon>
        <taxon>Ascomycota</taxon>
        <taxon>Pezizomycotina</taxon>
        <taxon>Sordariomycetes</taxon>
        <taxon>Xylariomycetidae</taxon>
        <taxon>Xylariales</taxon>
        <taxon>Xylariales incertae sedis</taxon>
        <taxon>Monosporascus</taxon>
    </lineage>
</organism>
<sequence>MKSITIPFTLFTLLHLAAAQPRRHHIHQRAHKRDRITVTDLTLNAPTELPEVVVYVDQFGSPVRTATETVVYVVPTPSVAPPQVAVTTVQPSAQAAAMVSSAPPAEKSTSPVPPPPEAPAPEPTLSAKPSSVTQQTSPKGATQPLKPAPSAKTSRPAASPTSSPNSPVATPNAGSLHGVTYSPYKGSGGCKSATEVEADFALFAKDHGVVRLYGVDCDQVVTGYAAAKKYGNKLFLGIFDISDGALQQAVSAIVAGVENDWGIVDTVSVGNELVNNGQVSVGQSLNALGQARTALRAAGYQGPVVIVDTFVAVLAHPELCEKSDYCAVNIHPFFDPNTPAHQAGSFVASTVGSLRKKLSSDKRIVVTETGWPWQGETNGAAVPGMDQQTKALSSIRSAYSSNAGDVILFTAFNDLWKRAEAHTFMAEQFWGMGGRYSPADK</sequence>
<keyword evidence="3" id="KW-0378">Hydrolase</keyword>
<feature type="region of interest" description="Disordered" evidence="4">
    <location>
        <begin position="97"/>
        <end position="174"/>
    </location>
</feature>
<evidence type="ECO:0000313" key="6">
    <source>
        <dbReference type="EMBL" id="RYO77023.1"/>
    </source>
</evidence>
<keyword evidence="7" id="KW-1185">Reference proteome</keyword>
<reference evidence="6 7" key="1">
    <citation type="submission" date="2018-06" db="EMBL/GenBank/DDBJ databases">
        <title>Complete Genomes of Monosporascus.</title>
        <authorList>
            <person name="Robinson A.J."/>
            <person name="Natvig D.O."/>
        </authorList>
    </citation>
    <scope>NUCLEOTIDE SEQUENCE [LARGE SCALE GENOMIC DNA]</scope>
    <source>
        <strain evidence="6 7">CBS 609.92</strain>
    </source>
</reference>
<dbReference type="SUPFAM" id="SSF51445">
    <property type="entry name" value="(Trans)glycosidases"/>
    <property type="match status" value="1"/>
</dbReference>
<evidence type="ECO:0000256" key="2">
    <source>
        <dbReference type="ARBA" id="ARBA00008773"/>
    </source>
</evidence>
<dbReference type="PANTHER" id="PTHR16631">
    <property type="entry name" value="GLUCAN 1,3-BETA-GLUCOSIDASE"/>
    <property type="match status" value="1"/>
</dbReference>
<comment type="subcellular location">
    <subcellularLocation>
        <location evidence="1">Cell envelope</location>
    </subcellularLocation>
</comment>
<feature type="compositionally biased region" description="Pro residues" evidence="4">
    <location>
        <begin position="111"/>
        <end position="122"/>
    </location>
</feature>
<feature type="signal peptide" evidence="5">
    <location>
        <begin position="1"/>
        <end position="19"/>
    </location>
</feature>
<gene>
    <name evidence="6" type="ORF">DL762_009527</name>
</gene>
<feature type="compositionally biased region" description="Polar residues" evidence="4">
    <location>
        <begin position="127"/>
        <end position="140"/>
    </location>
</feature>
<evidence type="ECO:0000313" key="7">
    <source>
        <dbReference type="Proteomes" id="UP000294003"/>
    </source>
</evidence>
<evidence type="ECO:0000256" key="4">
    <source>
        <dbReference type="SAM" id="MobiDB-lite"/>
    </source>
</evidence>
<feature type="chain" id="PRO_5045305535" description="Glycoside hydrolase family 17 protein" evidence="5">
    <location>
        <begin position="20"/>
        <end position="441"/>
    </location>
</feature>
<evidence type="ECO:0008006" key="8">
    <source>
        <dbReference type="Google" id="ProtNLM"/>
    </source>
</evidence>
<dbReference type="Proteomes" id="UP000294003">
    <property type="component" value="Unassembled WGS sequence"/>
</dbReference>
<protein>
    <recommendedName>
        <fullName evidence="8">Glycoside hydrolase family 17 protein</fullName>
    </recommendedName>
</protein>
<proteinExistence type="inferred from homology"/>
<feature type="compositionally biased region" description="Low complexity" evidence="4">
    <location>
        <begin position="148"/>
        <end position="173"/>
    </location>
</feature>
<dbReference type="EMBL" id="QJNS01000510">
    <property type="protein sequence ID" value="RYO77023.1"/>
    <property type="molecule type" value="Genomic_DNA"/>
</dbReference>